<sequence>MAWRMPRALPPEPLRNPSHRRLGFPCAASAEGSRWVHFVGIGGTGLSPLALLALKQGWKVSGSDATWSNKLRSLEEAGAIVHAGHDERWLRDCGIFPDAVVVSSAIPAENEEVVAARRQGLRVIKRKEWLGEITEDYELIAVAGTHGKSTTTAMLTVVLQSFSDDITAIVGADVPQLAGGNMAYGKGGRFVLEADEYDGCFLGVSPSLAIVTSVEWEHVDMFPDEASVREMFKHFISRIKPDGCLIICGDSAGTRSLITSLEQYSKQASRKLTYGLHEQNDWRAIMLVPNILGGTDYVAVYRNRPMARVSLKLPGTYNVLNSLAVLAAVSLLAFKGKGSCDESGQLKAMAVAAQAASSALQSFQGLRRRFEYVGTVRRCDIYDDYAHHPTEVRAVLQAARQRFDKQPIWVVFQPHTYSRIANLLQDFAPAFSGANRIFSARENNVWELSGADLVSVITGPPAMFIPTLDEVIERLSWELTALEENEVNKGGNIVLLTLGAGDVTSVGPKLLDALASSRERD</sequence>
<proteinExistence type="inferred from homology"/>
<dbReference type="InterPro" id="IPR000713">
    <property type="entry name" value="Mur_ligase_N"/>
</dbReference>
<dbReference type="GO" id="GO:0008763">
    <property type="term" value="F:UDP-N-acetylmuramate-L-alanine ligase activity"/>
    <property type="evidence" value="ECO:0007669"/>
    <property type="project" value="UniProtKB-EC"/>
</dbReference>
<dbReference type="HOGENOM" id="CLU_028104_2_0_1"/>
<dbReference type="InParanoid" id="D8R8I6"/>
<feature type="domain" description="Mur ligase central" evidence="11">
    <location>
        <begin position="142"/>
        <end position="329"/>
    </location>
</feature>
<dbReference type="Pfam" id="PF01225">
    <property type="entry name" value="Mur_ligase"/>
    <property type="match status" value="1"/>
</dbReference>
<dbReference type="eggNOG" id="ENOG502QPWX">
    <property type="taxonomic scope" value="Eukaryota"/>
</dbReference>
<dbReference type="Gene3D" id="3.90.190.20">
    <property type="entry name" value="Mur ligase, C-terminal domain"/>
    <property type="match status" value="1"/>
</dbReference>
<dbReference type="Gene3D" id="3.40.1190.10">
    <property type="entry name" value="Mur-like, catalytic domain"/>
    <property type="match status" value="1"/>
</dbReference>
<accession>D8R8I6</accession>
<dbReference type="SUPFAM" id="SSF51984">
    <property type="entry name" value="MurCD N-terminal domain"/>
    <property type="match status" value="1"/>
</dbReference>
<evidence type="ECO:0000259" key="10">
    <source>
        <dbReference type="Pfam" id="PF02875"/>
    </source>
</evidence>
<organism evidence="13">
    <name type="scientific">Selaginella moellendorffii</name>
    <name type="common">Spikemoss</name>
    <dbReference type="NCBI Taxonomy" id="88036"/>
    <lineage>
        <taxon>Eukaryota</taxon>
        <taxon>Viridiplantae</taxon>
        <taxon>Streptophyta</taxon>
        <taxon>Embryophyta</taxon>
        <taxon>Tracheophyta</taxon>
        <taxon>Lycopodiopsida</taxon>
        <taxon>Selaginellales</taxon>
        <taxon>Selaginellaceae</taxon>
        <taxon>Selaginella</taxon>
    </lineage>
</organism>
<feature type="domain" description="Mur ligase C-terminal" evidence="10">
    <location>
        <begin position="368"/>
        <end position="476"/>
    </location>
</feature>
<gene>
    <name evidence="12" type="ORF">SELMODRAFT_408505</name>
</gene>
<dbReference type="OMA" id="DITYQLR"/>
<evidence type="ECO:0000313" key="12">
    <source>
        <dbReference type="EMBL" id="EFJ31702.1"/>
    </source>
</evidence>
<dbReference type="HAMAP" id="MF_00046">
    <property type="entry name" value="MurC"/>
    <property type="match status" value="1"/>
</dbReference>
<dbReference type="Proteomes" id="UP000001514">
    <property type="component" value="Unassembled WGS sequence"/>
</dbReference>
<dbReference type="SUPFAM" id="SSF53244">
    <property type="entry name" value="MurD-like peptide ligases, peptide-binding domain"/>
    <property type="match status" value="1"/>
</dbReference>
<dbReference type="InterPro" id="IPR036565">
    <property type="entry name" value="Mur-like_cat_sf"/>
</dbReference>
<reference evidence="12 13" key="1">
    <citation type="journal article" date="2011" name="Science">
        <title>The Selaginella genome identifies genetic changes associated with the evolution of vascular plants.</title>
        <authorList>
            <person name="Banks J.A."/>
            <person name="Nishiyama T."/>
            <person name="Hasebe M."/>
            <person name="Bowman J.L."/>
            <person name="Gribskov M."/>
            <person name="dePamphilis C."/>
            <person name="Albert V.A."/>
            <person name="Aono N."/>
            <person name="Aoyama T."/>
            <person name="Ambrose B.A."/>
            <person name="Ashton N.W."/>
            <person name="Axtell M.J."/>
            <person name="Barker E."/>
            <person name="Barker M.S."/>
            <person name="Bennetzen J.L."/>
            <person name="Bonawitz N.D."/>
            <person name="Chapple C."/>
            <person name="Cheng C."/>
            <person name="Correa L.G."/>
            <person name="Dacre M."/>
            <person name="DeBarry J."/>
            <person name="Dreyer I."/>
            <person name="Elias M."/>
            <person name="Engstrom E.M."/>
            <person name="Estelle M."/>
            <person name="Feng L."/>
            <person name="Finet C."/>
            <person name="Floyd S.K."/>
            <person name="Frommer W.B."/>
            <person name="Fujita T."/>
            <person name="Gramzow L."/>
            <person name="Gutensohn M."/>
            <person name="Harholt J."/>
            <person name="Hattori M."/>
            <person name="Heyl A."/>
            <person name="Hirai T."/>
            <person name="Hiwatashi Y."/>
            <person name="Ishikawa M."/>
            <person name="Iwata M."/>
            <person name="Karol K.G."/>
            <person name="Koehler B."/>
            <person name="Kolukisaoglu U."/>
            <person name="Kubo M."/>
            <person name="Kurata T."/>
            <person name="Lalonde S."/>
            <person name="Li K."/>
            <person name="Li Y."/>
            <person name="Litt A."/>
            <person name="Lyons E."/>
            <person name="Manning G."/>
            <person name="Maruyama T."/>
            <person name="Michael T.P."/>
            <person name="Mikami K."/>
            <person name="Miyazaki S."/>
            <person name="Morinaga S."/>
            <person name="Murata T."/>
            <person name="Mueller-Roeber B."/>
            <person name="Nelson D.R."/>
            <person name="Obara M."/>
            <person name="Oguri Y."/>
            <person name="Olmstead R.G."/>
            <person name="Onodera N."/>
            <person name="Petersen B.L."/>
            <person name="Pils B."/>
            <person name="Prigge M."/>
            <person name="Rensing S.A."/>
            <person name="Riano-Pachon D.M."/>
            <person name="Roberts A.W."/>
            <person name="Sato Y."/>
            <person name="Scheller H.V."/>
            <person name="Schulz B."/>
            <person name="Schulz C."/>
            <person name="Shakirov E.V."/>
            <person name="Shibagaki N."/>
            <person name="Shinohara N."/>
            <person name="Shippen D.E."/>
            <person name="Soerensen I."/>
            <person name="Sotooka R."/>
            <person name="Sugimoto N."/>
            <person name="Sugita M."/>
            <person name="Sumikawa N."/>
            <person name="Tanurdzic M."/>
            <person name="Theissen G."/>
            <person name="Ulvskov P."/>
            <person name="Wakazuki S."/>
            <person name="Weng J.K."/>
            <person name="Willats W.W."/>
            <person name="Wipf D."/>
            <person name="Wolf P.G."/>
            <person name="Yang L."/>
            <person name="Zimmer A.D."/>
            <person name="Zhu Q."/>
            <person name="Mitros T."/>
            <person name="Hellsten U."/>
            <person name="Loque D."/>
            <person name="Otillar R."/>
            <person name="Salamov A."/>
            <person name="Schmutz J."/>
            <person name="Shapiro H."/>
            <person name="Lindquist E."/>
            <person name="Lucas S."/>
            <person name="Rokhsar D."/>
            <person name="Grigoriev I.V."/>
        </authorList>
    </citation>
    <scope>NUCLEOTIDE SEQUENCE [LARGE SCALE GENOMIC DNA]</scope>
</reference>
<dbReference type="KEGG" id="smo:SELMODRAFT_408505"/>
<dbReference type="PANTHER" id="PTHR43445">
    <property type="entry name" value="UDP-N-ACETYLMURAMATE--L-ALANINE LIGASE-RELATED"/>
    <property type="match status" value="1"/>
</dbReference>
<evidence type="ECO:0000256" key="6">
    <source>
        <dbReference type="ARBA" id="ARBA00022741"/>
    </source>
</evidence>
<dbReference type="STRING" id="88036.D8R8I6"/>
<dbReference type="Pfam" id="PF08245">
    <property type="entry name" value="Mur_ligase_M"/>
    <property type="match status" value="1"/>
</dbReference>
<dbReference type="Gramene" id="EFJ31702">
    <property type="protein sequence ID" value="EFJ31702"/>
    <property type="gene ID" value="SELMODRAFT_408505"/>
</dbReference>
<evidence type="ECO:0000256" key="4">
    <source>
        <dbReference type="ARBA" id="ARBA00022490"/>
    </source>
</evidence>
<dbReference type="Gene3D" id="3.40.50.720">
    <property type="entry name" value="NAD(P)-binding Rossmann-like Domain"/>
    <property type="match status" value="1"/>
</dbReference>
<keyword evidence="4" id="KW-0963">Cytoplasm</keyword>
<evidence type="ECO:0000313" key="13">
    <source>
        <dbReference type="Proteomes" id="UP000001514"/>
    </source>
</evidence>
<feature type="domain" description="Mur ligase N-terminal catalytic" evidence="9">
    <location>
        <begin position="36"/>
        <end position="137"/>
    </location>
</feature>
<dbReference type="NCBIfam" id="TIGR01082">
    <property type="entry name" value="murC"/>
    <property type="match status" value="1"/>
</dbReference>
<keyword evidence="13" id="KW-1185">Reference proteome</keyword>
<keyword evidence="6" id="KW-0547">Nucleotide-binding</keyword>
<evidence type="ECO:0000259" key="9">
    <source>
        <dbReference type="Pfam" id="PF01225"/>
    </source>
</evidence>
<protein>
    <recommendedName>
        <fullName evidence="3">UDP-N-acetylmuramate--L-alanine ligase</fullName>
        <ecNumber evidence="3">6.3.2.8</ecNumber>
    </recommendedName>
</protein>
<dbReference type="InterPro" id="IPR005758">
    <property type="entry name" value="UDP-N-AcMur_Ala_ligase_MurC"/>
</dbReference>
<evidence type="ECO:0000256" key="1">
    <source>
        <dbReference type="ARBA" id="ARBA00004496"/>
    </source>
</evidence>
<keyword evidence="5" id="KW-0436">Ligase</keyword>
<dbReference type="UniPathway" id="UPA00219"/>
<evidence type="ECO:0000256" key="3">
    <source>
        <dbReference type="ARBA" id="ARBA00012211"/>
    </source>
</evidence>
<evidence type="ECO:0000256" key="5">
    <source>
        <dbReference type="ARBA" id="ARBA00022598"/>
    </source>
</evidence>
<evidence type="ECO:0000256" key="8">
    <source>
        <dbReference type="ARBA" id="ARBA00047833"/>
    </source>
</evidence>
<dbReference type="InterPro" id="IPR013221">
    <property type="entry name" value="Mur_ligase_cen"/>
</dbReference>
<dbReference type="InterPro" id="IPR036615">
    <property type="entry name" value="Mur_ligase_C_dom_sf"/>
</dbReference>
<dbReference type="EMBL" id="GL377573">
    <property type="protein sequence ID" value="EFJ31702.1"/>
    <property type="molecule type" value="Genomic_DNA"/>
</dbReference>
<comment type="pathway">
    <text evidence="2">Cell wall biogenesis; peptidoglycan biosynthesis.</text>
</comment>
<dbReference type="InterPro" id="IPR050061">
    <property type="entry name" value="MurCDEF_pg_biosynth"/>
</dbReference>
<dbReference type="EC" id="6.3.2.8" evidence="3"/>
<dbReference type="AlphaFoldDB" id="D8R8I6"/>
<evidence type="ECO:0000256" key="2">
    <source>
        <dbReference type="ARBA" id="ARBA00004752"/>
    </source>
</evidence>
<name>D8R8I6_SELML</name>
<dbReference type="PANTHER" id="PTHR43445:SF3">
    <property type="entry name" value="UDP-N-ACETYLMURAMATE--L-ALANINE LIGASE"/>
    <property type="match status" value="1"/>
</dbReference>
<comment type="catalytic activity">
    <reaction evidence="8">
        <text>UDP-N-acetyl-alpha-D-muramate + L-alanine + ATP = UDP-N-acetyl-alpha-D-muramoyl-L-alanine + ADP + phosphate + H(+)</text>
        <dbReference type="Rhea" id="RHEA:23372"/>
        <dbReference type="ChEBI" id="CHEBI:15378"/>
        <dbReference type="ChEBI" id="CHEBI:30616"/>
        <dbReference type="ChEBI" id="CHEBI:43474"/>
        <dbReference type="ChEBI" id="CHEBI:57972"/>
        <dbReference type="ChEBI" id="CHEBI:70757"/>
        <dbReference type="ChEBI" id="CHEBI:83898"/>
        <dbReference type="ChEBI" id="CHEBI:456216"/>
        <dbReference type="EC" id="6.3.2.8"/>
    </reaction>
</comment>
<dbReference type="InterPro" id="IPR004101">
    <property type="entry name" value="Mur_ligase_C"/>
</dbReference>
<dbReference type="SUPFAM" id="SSF53623">
    <property type="entry name" value="MurD-like peptide ligases, catalytic domain"/>
    <property type="match status" value="1"/>
</dbReference>
<dbReference type="GO" id="GO:0005524">
    <property type="term" value="F:ATP binding"/>
    <property type="evidence" value="ECO:0007669"/>
    <property type="project" value="UniProtKB-KW"/>
</dbReference>
<evidence type="ECO:0000256" key="7">
    <source>
        <dbReference type="ARBA" id="ARBA00022840"/>
    </source>
</evidence>
<comment type="subcellular location">
    <subcellularLocation>
        <location evidence="1">Cytoplasm</location>
    </subcellularLocation>
</comment>
<keyword evidence="7" id="KW-0067">ATP-binding</keyword>
<evidence type="ECO:0000259" key="11">
    <source>
        <dbReference type="Pfam" id="PF08245"/>
    </source>
</evidence>
<dbReference type="Pfam" id="PF02875">
    <property type="entry name" value="Mur_ligase_C"/>
    <property type="match status" value="1"/>
</dbReference>
<dbReference type="GO" id="GO:0005737">
    <property type="term" value="C:cytoplasm"/>
    <property type="evidence" value="ECO:0007669"/>
    <property type="project" value="UniProtKB-SubCell"/>
</dbReference>